<name>A0A0A8Y8F2_ARUDO</name>
<dbReference type="EMBL" id="GBRH01276392">
    <property type="protein sequence ID" value="JAD21503.1"/>
    <property type="molecule type" value="Transcribed_RNA"/>
</dbReference>
<evidence type="ECO:0000313" key="1">
    <source>
        <dbReference type="EMBL" id="JAD21503.1"/>
    </source>
</evidence>
<reference evidence="1" key="1">
    <citation type="submission" date="2014-09" db="EMBL/GenBank/DDBJ databases">
        <authorList>
            <person name="Magalhaes I.L.F."/>
            <person name="Oliveira U."/>
            <person name="Santos F.R."/>
            <person name="Vidigal T.H.D.A."/>
            <person name="Brescovit A.D."/>
            <person name="Santos A.J."/>
        </authorList>
    </citation>
    <scope>NUCLEOTIDE SEQUENCE</scope>
    <source>
        <tissue evidence="1">Shoot tissue taken approximately 20 cm above the soil surface</tissue>
    </source>
</reference>
<organism evidence="1">
    <name type="scientific">Arundo donax</name>
    <name type="common">Giant reed</name>
    <name type="synonym">Donax arundinaceus</name>
    <dbReference type="NCBI Taxonomy" id="35708"/>
    <lineage>
        <taxon>Eukaryota</taxon>
        <taxon>Viridiplantae</taxon>
        <taxon>Streptophyta</taxon>
        <taxon>Embryophyta</taxon>
        <taxon>Tracheophyta</taxon>
        <taxon>Spermatophyta</taxon>
        <taxon>Magnoliopsida</taxon>
        <taxon>Liliopsida</taxon>
        <taxon>Poales</taxon>
        <taxon>Poaceae</taxon>
        <taxon>PACMAD clade</taxon>
        <taxon>Arundinoideae</taxon>
        <taxon>Arundineae</taxon>
        <taxon>Arundo</taxon>
    </lineage>
</organism>
<dbReference type="AlphaFoldDB" id="A0A0A8Y8F2"/>
<proteinExistence type="predicted"/>
<protein>
    <submittedName>
        <fullName evidence="1">Uncharacterized protein</fullName>
    </submittedName>
</protein>
<accession>A0A0A8Y8F2</accession>
<sequence>MSTLLPSLSTSVPFVCASLLQHSSIWHLLTMPFGSLFSNHAIGTSLSQAMPFGHTYPILS</sequence>
<reference evidence="1" key="2">
    <citation type="journal article" date="2015" name="Data Brief">
        <title>Shoot transcriptome of the giant reed, Arundo donax.</title>
        <authorList>
            <person name="Barrero R.A."/>
            <person name="Guerrero F.D."/>
            <person name="Moolhuijzen P."/>
            <person name="Goolsby J.A."/>
            <person name="Tidwell J."/>
            <person name="Bellgard S.E."/>
            <person name="Bellgard M.I."/>
        </authorList>
    </citation>
    <scope>NUCLEOTIDE SEQUENCE</scope>
    <source>
        <tissue evidence="1">Shoot tissue taken approximately 20 cm above the soil surface</tissue>
    </source>
</reference>